<protein>
    <submittedName>
        <fullName evidence="2">Uncharacterized protein</fullName>
    </submittedName>
</protein>
<name>A0A8H3F2Y3_9LECA</name>
<gene>
    <name evidence="2" type="ORF">HETSPECPRED_002749</name>
</gene>
<evidence type="ECO:0000256" key="1">
    <source>
        <dbReference type="SAM" id="MobiDB-lite"/>
    </source>
</evidence>
<dbReference type="EMBL" id="CAJPDS010000017">
    <property type="protein sequence ID" value="CAF9916079.1"/>
    <property type="molecule type" value="Genomic_DNA"/>
</dbReference>
<evidence type="ECO:0000313" key="3">
    <source>
        <dbReference type="Proteomes" id="UP000664521"/>
    </source>
</evidence>
<sequence>MQQVTTAQCNLLDQSPPACTSAKRNILAILWRAYTWWDQGLSAGLPRAHVIRKHESPLPHNIDHHHHRSAMVIAAVIRTTPGQLEGHLILHATMNRHRSSDGAEQHGDVTPSATIQGPSCISTEAIED</sequence>
<accession>A0A8H3F2Y3</accession>
<feature type="compositionally biased region" description="Basic and acidic residues" evidence="1">
    <location>
        <begin position="98"/>
        <end position="107"/>
    </location>
</feature>
<organism evidence="2 3">
    <name type="scientific">Heterodermia speciosa</name>
    <dbReference type="NCBI Taxonomy" id="116794"/>
    <lineage>
        <taxon>Eukaryota</taxon>
        <taxon>Fungi</taxon>
        <taxon>Dikarya</taxon>
        <taxon>Ascomycota</taxon>
        <taxon>Pezizomycotina</taxon>
        <taxon>Lecanoromycetes</taxon>
        <taxon>OSLEUM clade</taxon>
        <taxon>Lecanoromycetidae</taxon>
        <taxon>Caliciales</taxon>
        <taxon>Physciaceae</taxon>
        <taxon>Heterodermia</taxon>
    </lineage>
</organism>
<evidence type="ECO:0000313" key="2">
    <source>
        <dbReference type="EMBL" id="CAF9916079.1"/>
    </source>
</evidence>
<dbReference type="AlphaFoldDB" id="A0A8H3F2Y3"/>
<keyword evidence="3" id="KW-1185">Reference proteome</keyword>
<feature type="compositionally biased region" description="Polar residues" evidence="1">
    <location>
        <begin position="111"/>
        <end position="122"/>
    </location>
</feature>
<comment type="caution">
    <text evidence="2">The sequence shown here is derived from an EMBL/GenBank/DDBJ whole genome shotgun (WGS) entry which is preliminary data.</text>
</comment>
<dbReference type="Proteomes" id="UP000664521">
    <property type="component" value="Unassembled WGS sequence"/>
</dbReference>
<feature type="region of interest" description="Disordered" evidence="1">
    <location>
        <begin position="97"/>
        <end position="128"/>
    </location>
</feature>
<reference evidence="2" key="1">
    <citation type="submission" date="2021-03" db="EMBL/GenBank/DDBJ databases">
        <authorList>
            <person name="Tagirdzhanova G."/>
        </authorList>
    </citation>
    <scope>NUCLEOTIDE SEQUENCE</scope>
</reference>
<proteinExistence type="predicted"/>